<evidence type="ECO:0000256" key="7">
    <source>
        <dbReference type="ARBA" id="ARBA00023002"/>
    </source>
</evidence>
<evidence type="ECO:0000256" key="6">
    <source>
        <dbReference type="ARBA" id="ARBA00022723"/>
    </source>
</evidence>
<evidence type="ECO:0000256" key="10">
    <source>
        <dbReference type="SAM" id="MobiDB-lite"/>
    </source>
</evidence>
<dbReference type="Pfam" id="PF04324">
    <property type="entry name" value="Fer2_BFD"/>
    <property type="match status" value="1"/>
</dbReference>
<dbReference type="InterPro" id="IPR052034">
    <property type="entry name" value="NasD-like"/>
</dbReference>
<evidence type="ECO:0000313" key="14">
    <source>
        <dbReference type="EMBL" id="RYO75267.1"/>
    </source>
</evidence>
<comment type="cofactor">
    <cofactor evidence="2">
        <name>[4Fe-4S] cluster</name>
        <dbReference type="ChEBI" id="CHEBI:49883"/>
    </cofactor>
</comment>
<reference evidence="14 15" key="1">
    <citation type="submission" date="2018-06" db="EMBL/GenBank/DDBJ databases">
        <title>Complete Genomes of Monosporascus.</title>
        <authorList>
            <person name="Robinson A.J."/>
            <person name="Natvig D.O."/>
        </authorList>
    </citation>
    <scope>NUCLEOTIDE SEQUENCE [LARGE SCALE GENOMIC DNA]</scope>
    <source>
        <strain evidence="14 15">CBS 609.92</strain>
    </source>
</reference>
<organism evidence="14 15">
    <name type="scientific">Monosporascus cannonballus</name>
    <dbReference type="NCBI Taxonomy" id="155416"/>
    <lineage>
        <taxon>Eukaryota</taxon>
        <taxon>Fungi</taxon>
        <taxon>Dikarya</taxon>
        <taxon>Ascomycota</taxon>
        <taxon>Pezizomycotina</taxon>
        <taxon>Sordariomycetes</taxon>
        <taxon>Xylariomycetidae</taxon>
        <taxon>Xylariales</taxon>
        <taxon>Xylariales incertae sedis</taxon>
        <taxon>Monosporascus</taxon>
    </lineage>
</organism>
<feature type="domain" description="FAD/NAD(P)-binding" evidence="13">
    <location>
        <begin position="8"/>
        <end position="301"/>
    </location>
</feature>
<dbReference type="InterPro" id="IPR036136">
    <property type="entry name" value="Nit/Sulf_reduc_fer-like_dom_sf"/>
</dbReference>
<evidence type="ECO:0000256" key="3">
    <source>
        <dbReference type="ARBA" id="ARBA00005096"/>
    </source>
</evidence>
<comment type="caution">
    <text evidence="14">The sequence shown here is derived from an EMBL/GenBank/DDBJ whole genome shotgun (WGS) entry which is preliminary data.</text>
</comment>
<name>A0ABY0GRV6_9PEZI</name>
<keyword evidence="5" id="KW-0349">Heme</keyword>
<feature type="domain" description="Nitrite/Sulfite reductase ferredoxin-like" evidence="11">
    <location>
        <begin position="610"/>
        <end position="672"/>
    </location>
</feature>
<dbReference type="Gene3D" id="3.50.50.60">
    <property type="entry name" value="FAD/NAD(P)-binding domain"/>
    <property type="match status" value="2"/>
</dbReference>
<dbReference type="InterPro" id="IPR023753">
    <property type="entry name" value="FAD/NAD-binding_dom"/>
</dbReference>
<dbReference type="InterPro" id="IPR041854">
    <property type="entry name" value="BFD-like_2Fe2S-bd_dom_sf"/>
</dbReference>
<feature type="domain" description="BFD-like [2Fe-2S]-binding" evidence="12">
    <location>
        <begin position="470"/>
        <end position="518"/>
    </location>
</feature>
<dbReference type="InterPro" id="IPR036188">
    <property type="entry name" value="FAD/NAD-bd_sf"/>
</dbReference>
<keyword evidence="8" id="KW-0408">Iron</keyword>
<dbReference type="InterPro" id="IPR005117">
    <property type="entry name" value="NiRdtase/SiRdtase_haem-b_fer"/>
</dbReference>
<comment type="pathway">
    <text evidence="3">Nitrogen metabolism; nitrate reduction (assimilation).</text>
</comment>
<dbReference type="PANTHER" id="PTHR43809">
    <property type="entry name" value="NITRITE REDUCTASE (NADH) LARGE SUBUNIT"/>
    <property type="match status" value="1"/>
</dbReference>
<dbReference type="Gene3D" id="1.10.10.1100">
    <property type="entry name" value="BFD-like [2Fe-2S]-binding domain"/>
    <property type="match status" value="1"/>
</dbReference>
<evidence type="ECO:0000256" key="8">
    <source>
        <dbReference type="ARBA" id="ARBA00023004"/>
    </source>
</evidence>
<dbReference type="CDD" id="cd19943">
    <property type="entry name" value="NirB_Fer2_BFD-like_1"/>
    <property type="match status" value="1"/>
</dbReference>
<dbReference type="Gene3D" id="3.90.480.20">
    <property type="match status" value="1"/>
</dbReference>
<protein>
    <recommendedName>
        <fullName evidence="16">Nitrite reductase</fullName>
    </recommendedName>
</protein>
<accession>A0ABY0GRV6</accession>
<evidence type="ECO:0000259" key="13">
    <source>
        <dbReference type="Pfam" id="PF07992"/>
    </source>
</evidence>
<evidence type="ECO:0000313" key="15">
    <source>
        <dbReference type="Proteomes" id="UP000294003"/>
    </source>
</evidence>
<proteinExistence type="inferred from homology"/>
<dbReference type="SUPFAM" id="SSF55124">
    <property type="entry name" value="Nitrite/Sulfite reductase N-terminal domain-like"/>
    <property type="match status" value="1"/>
</dbReference>
<dbReference type="Proteomes" id="UP000294003">
    <property type="component" value="Unassembled WGS sequence"/>
</dbReference>
<keyword evidence="6" id="KW-0479">Metal-binding</keyword>
<evidence type="ECO:0000256" key="9">
    <source>
        <dbReference type="ARBA" id="ARBA00023014"/>
    </source>
</evidence>
<keyword evidence="15" id="KW-1185">Reference proteome</keyword>
<dbReference type="Pfam" id="PF03460">
    <property type="entry name" value="NIR_SIR_ferr"/>
    <property type="match status" value="1"/>
</dbReference>
<keyword evidence="9" id="KW-0411">Iron-sulfur</keyword>
<dbReference type="InterPro" id="IPR007419">
    <property type="entry name" value="BFD-like_2Fe2S-bd_dom"/>
</dbReference>
<dbReference type="EMBL" id="QJNS01000705">
    <property type="protein sequence ID" value="RYO75267.1"/>
    <property type="molecule type" value="Genomic_DNA"/>
</dbReference>
<comment type="similarity">
    <text evidence="4">Belongs to the nitrite and sulfite reductase 4Fe-4S domain family.</text>
</comment>
<dbReference type="PRINTS" id="PR00469">
    <property type="entry name" value="PNDRDTASEII"/>
</dbReference>
<comment type="cofactor">
    <cofactor evidence="1">
        <name>siroheme</name>
        <dbReference type="ChEBI" id="CHEBI:60052"/>
    </cofactor>
</comment>
<evidence type="ECO:0000259" key="11">
    <source>
        <dbReference type="Pfam" id="PF03460"/>
    </source>
</evidence>
<evidence type="ECO:0008006" key="16">
    <source>
        <dbReference type="Google" id="ProtNLM"/>
    </source>
</evidence>
<keyword evidence="7" id="KW-0560">Oxidoreductase</keyword>
<evidence type="ECO:0000256" key="5">
    <source>
        <dbReference type="ARBA" id="ARBA00022617"/>
    </source>
</evidence>
<feature type="region of interest" description="Disordered" evidence="10">
    <location>
        <begin position="362"/>
        <end position="385"/>
    </location>
</feature>
<evidence type="ECO:0000256" key="4">
    <source>
        <dbReference type="ARBA" id="ARBA00010429"/>
    </source>
</evidence>
<sequence>MATDKRKRVVVVGLGMVGIAFVEKLLKLDARAREYDIVVIGDEPHLAYNRVGLTSFFQHRKVENLYLNPEEWYALHAPENKLSYHINTLVTGIDSERKTVSCANGDVVSYDILVLATGSDAVLPRHTPGHDANGVFVYRTIGDLQRLIAFGESRKGTVGVVVGGGLLGLEAANALMDLECYEKVRLIERNRWVLSRQLDADAGALVVEKVTELGLDVLLSKRVGKIKTDEANNVTGVVFEDGEEMDCSTVCFAIGVRPRDGLARSAGIKCADRGGGILVNNDLSTSVPDIYAVGECASWENQTFGLIAPGVEMADVLSFNLTQAKLHQPRAFKRPDLSTKLKLLGVDVASFGDFFADRDGPSSLPPKAARKKKGGDQSAVKTVIKGPPPPPVKALTYKDPFAQVYKKYLFTTDGKYLLGGMMIGDTSDYIKLVPMVKNQKELDIPPAQLILGAKKEGDDDAADLDDDTQICSCHNVTKGDVVNSVKDGTCKTVGDVKACTKAGTGCGGCMPLVTSIFNKTMRDMGAEVTNYICAHFNYSRADLYNIVMVKRLKTMQDVMREAGNEKESDGCEACKPAIASIFASLWNRHVMDRQTHGLQDTNDRFLGNIQRNGTFSVVPRVSAGEITPEKLIVIGEVAKKYNLYTKITGGQRIDMFGARKQDLLDIWRTLVAAGMESGHAYANRR</sequence>
<dbReference type="SUPFAM" id="SSF51905">
    <property type="entry name" value="FAD/NAD(P)-binding domain"/>
    <property type="match status" value="1"/>
</dbReference>
<gene>
    <name evidence="14" type="ORF">DL762_010067</name>
</gene>
<dbReference type="CDD" id="cd19944">
    <property type="entry name" value="NirB_Fer2_BFD-like_2"/>
    <property type="match status" value="1"/>
</dbReference>
<evidence type="ECO:0000259" key="12">
    <source>
        <dbReference type="Pfam" id="PF04324"/>
    </source>
</evidence>
<dbReference type="Pfam" id="PF07992">
    <property type="entry name" value="Pyr_redox_2"/>
    <property type="match status" value="1"/>
</dbReference>
<evidence type="ECO:0000256" key="2">
    <source>
        <dbReference type="ARBA" id="ARBA00001966"/>
    </source>
</evidence>
<evidence type="ECO:0000256" key="1">
    <source>
        <dbReference type="ARBA" id="ARBA00001929"/>
    </source>
</evidence>
<dbReference type="PANTHER" id="PTHR43809:SF1">
    <property type="entry name" value="NITRITE REDUCTASE (NADH) LARGE SUBUNIT"/>
    <property type="match status" value="1"/>
</dbReference>
<dbReference type="PRINTS" id="PR00368">
    <property type="entry name" value="FADPNR"/>
</dbReference>